<evidence type="ECO:0000256" key="2">
    <source>
        <dbReference type="ARBA" id="ARBA00022692"/>
    </source>
</evidence>
<evidence type="ECO:0000256" key="5">
    <source>
        <dbReference type="SAM" id="Phobius"/>
    </source>
</evidence>
<dbReference type="Pfam" id="PF00664">
    <property type="entry name" value="ABC_membrane"/>
    <property type="match status" value="1"/>
</dbReference>
<keyword evidence="4 5" id="KW-0472">Membrane</keyword>
<evidence type="ECO:0000256" key="4">
    <source>
        <dbReference type="ARBA" id="ARBA00023136"/>
    </source>
</evidence>
<feature type="domain" description="ABC transmembrane type-1" evidence="6">
    <location>
        <begin position="246"/>
        <end position="388"/>
    </location>
</feature>
<sequence length="485" mass="52565">MTGAMSLGQATPCITAFAEGQAAAYRMFETIKRKPDIDASDTTGIVLKDIKGDVELKDVYFSYPTRPDHLIFNGFSLKVSSGATMAIVGESGSGKSTVVNLVQSKNQSVELGICRLSDPPSFEVGSHAELIKNRDGAYSQLIHLQEMHQDKYAPSPPKGDIDLPLQATPGTNSAHVLRSLINRQSRSISSLGNSSRHSMNAFAMTHAQDFPDTTVVKEAEGTHQDPDAATKTVPMRRLFALNKPEALVLLFGSIAATVHGVMFPIFSILISSSIKTMYEDASQIANDAVSGIRTVASFCVEQKVIDAYNRKCDGPMKQGIRAGLIGGLGYGLSFLLFYFAYALCFYVGAKLVHNGEATFTEVFRVFFALVLSTTGVARTSAMGSDTTKAKDSTTSIFEILDRKSKIDSSSEEGIVLKNVRGEIELKSIIFTYPARPDSPIFKDLSLLIPSGKNMTDGISVDDTGSNYRNMTLPFATCGQLLQKYF</sequence>
<dbReference type="GO" id="GO:0005743">
    <property type="term" value="C:mitochondrial inner membrane"/>
    <property type="evidence" value="ECO:0007669"/>
    <property type="project" value="TreeGrafter"/>
</dbReference>
<dbReference type="InterPro" id="IPR027417">
    <property type="entry name" value="P-loop_NTPase"/>
</dbReference>
<feature type="transmembrane region" description="Helical" evidence="5">
    <location>
        <begin position="246"/>
        <end position="270"/>
    </location>
</feature>
<dbReference type="SUPFAM" id="SSF90123">
    <property type="entry name" value="ABC transporter transmembrane region"/>
    <property type="match status" value="1"/>
</dbReference>
<keyword evidence="3 5" id="KW-1133">Transmembrane helix</keyword>
<evidence type="ECO:0000313" key="7">
    <source>
        <dbReference type="EMBL" id="KAF3323002.1"/>
    </source>
</evidence>
<protein>
    <recommendedName>
        <fullName evidence="6">ABC transmembrane type-1 domain-containing protein</fullName>
    </recommendedName>
</protein>
<keyword evidence="8" id="KW-1185">Reference proteome</keyword>
<gene>
    <name evidence="7" type="ORF">FCM35_KLT12991</name>
</gene>
<proteinExistence type="predicted"/>
<dbReference type="OrthoDB" id="680238at2759"/>
<evidence type="ECO:0000259" key="6">
    <source>
        <dbReference type="PROSITE" id="PS50929"/>
    </source>
</evidence>
<accession>A0A833QJP3</accession>
<dbReference type="AlphaFoldDB" id="A0A833QJP3"/>
<dbReference type="InterPro" id="IPR003439">
    <property type="entry name" value="ABC_transporter-like_ATP-bd"/>
</dbReference>
<dbReference type="FunFam" id="1.20.1560.10:FF:000025">
    <property type="entry name" value="ABC transporter B family member 9"/>
    <property type="match status" value="1"/>
</dbReference>
<evidence type="ECO:0000256" key="3">
    <source>
        <dbReference type="ARBA" id="ARBA00022989"/>
    </source>
</evidence>
<dbReference type="GO" id="GO:0015421">
    <property type="term" value="F:ABC-type oligopeptide transporter activity"/>
    <property type="evidence" value="ECO:0007669"/>
    <property type="project" value="TreeGrafter"/>
</dbReference>
<comment type="caution">
    <text evidence="7">The sequence shown here is derived from an EMBL/GenBank/DDBJ whole genome shotgun (WGS) entry which is preliminary data.</text>
</comment>
<name>A0A833QJP3_9POAL</name>
<comment type="subcellular location">
    <subcellularLocation>
        <location evidence="1">Membrane</location>
        <topology evidence="1">Multi-pass membrane protein</topology>
    </subcellularLocation>
</comment>
<reference evidence="7" key="1">
    <citation type="submission" date="2020-01" db="EMBL/GenBank/DDBJ databases">
        <title>Genome sequence of Kobresia littledalei, the first chromosome-level genome in the family Cyperaceae.</title>
        <authorList>
            <person name="Qu G."/>
        </authorList>
    </citation>
    <scope>NUCLEOTIDE SEQUENCE</scope>
    <source>
        <strain evidence="7">C.B.Clarke</strain>
        <tissue evidence="7">Leaf</tissue>
    </source>
</reference>
<dbReference type="InterPro" id="IPR036640">
    <property type="entry name" value="ABC1_TM_sf"/>
</dbReference>
<dbReference type="Proteomes" id="UP000623129">
    <property type="component" value="Unassembled WGS sequence"/>
</dbReference>
<dbReference type="EMBL" id="SWLB01000024">
    <property type="protein sequence ID" value="KAF3323002.1"/>
    <property type="molecule type" value="Genomic_DNA"/>
</dbReference>
<dbReference type="GO" id="GO:0005524">
    <property type="term" value="F:ATP binding"/>
    <property type="evidence" value="ECO:0007669"/>
    <property type="project" value="InterPro"/>
</dbReference>
<dbReference type="PROSITE" id="PS50929">
    <property type="entry name" value="ABC_TM1F"/>
    <property type="match status" value="1"/>
</dbReference>
<feature type="transmembrane region" description="Helical" evidence="5">
    <location>
        <begin position="362"/>
        <end position="381"/>
    </location>
</feature>
<dbReference type="InterPro" id="IPR039421">
    <property type="entry name" value="Type_1_exporter"/>
</dbReference>
<dbReference type="PANTHER" id="PTHR43394">
    <property type="entry name" value="ATP-DEPENDENT PERMEASE MDL1, MITOCHONDRIAL"/>
    <property type="match status" value="1"/>
</dbReference>
<dbReference type="PANTHER" id="PTHR43394:SF18">
    <property type="entry name" value="ABC TRANSPORTER B FAMILY MEMBER 11-LIKE"/>
    <property type="match status" value="1"/>
</dbReference>
<evidence type="ECO:0000256" key="1">
    <source>
        <dbReference type="ARBA" id="ARBA00004141"/>
    </source>
</evidence>
<feature type="transmembrane region" description="Helical" evidence="5">
    <location>
        <begin position="320"/>
        <end position="342"/>
    </location>
</feature>
<dbReference type="GO" id="GO:0016887">
    <property type="term" value="F:ATP hydrolysis activity"/>
    <property type="evidence" value="ECO:0007669"/>
    <property type="project" value="InterPro"/>
</dbReference>
<dbReference type="Pfam" id="PF00005">
    <property type="entry name" value="ABC_tran"/>
    <property type="match status" value="1"/>
</dbReference>
<dbReference type="SUPFAM" id="SSF52540">
    <property type="entry name" value="P-loop containing nucleoside triphosphate hydrolases"/>
    <property type="match status" value="1"/>
</dbReference>
<dbReference type="Gene3D" id="1.20.1560.10">
    <property type="entry name" value="ABC transporter type 1, transmembrane domain"/>
    <property type="match status" value="3"/>
</dbReference>
<keyword evidence="2 5" id="KW-0812">Transmembrane</keyword>
<dbReference type="InterPro" id="IPR011527">
    <property type="entry name" value="ABC1_TM_dom"/>
</dbReference>
<dbReference type="GO" id="GO:0090374">
    <property type="term" value="P:oligopeptide export from mitochondrion"/>
    <property type="evidence" value="ECO:0007669"/>
    <property type="project" value="TreeGrafter"/>
</dbReference>
<organism evidence="7 8">
    <name type="scientific">Carex littledalei</name>
    <dbReference type="NCBI Taxonomy" id="544730"/>
    <lineage>
        <taxon>Eukaryota</taxon>
        <taxon>Viridiplantae</taxon>
        <taxon>Streptophyta</taxon>
        <taxon>Embryophyta</taxon>
        <taxon>Tracheophyta</taxon>
        <taxon>Spermatophyta</taxon>
        <taxon>Magnoliopsida</taxon>
        <taxon>Liliopsida</taxon>
        <taxon>Poales</taxon>
        <taxon>Cyperaceae</taxon>
        <taxon>Cyperoideae</taxon>
        <taxon>Cariceae</taxon>
        <taxon>Carex</taxon>
        <taxon>Carex subgen. Euthyceras</taxon>
    </lineage>
</organism>
<evidence type="ECO:0000313" key="8">
    <source>
        <dbReference type="Proteomes" id="UP000623129"/>
    </source>
</evidence>
<dbReference type="Gene3D" id="3.40.50.300">
    <property type="entry name" value="P-loop containing nucleotide triphosphate hydrolases"/>
    <property type="match status" value="3"/>
</dbReference>